<evidence type="ECO:0000313" key="2">
    <source>
        <dbReference type="Proteomes" id="UP000299102"/>
    </source>
</evidence>
<dbReference type="AlphaFoldDB" id="A0A4C1ZDW7"/>
<keyword evidence="2" id="KW-1185">Reference proteome</keyword>
<name>A0A4C1ZDW7_EUMVA</name>
<comment type="caution">
    <text evidence="1">The sequence shown here is derived from an EMBL/GenBank/DDBJ whole genome shotgun (WGS) entry which is preliminary data.</text>
</comment>
<sequence>MESGFSKANSNNLPRVDAVMLGTFFASNRDFCSSEFRNVKASIETDTTISCPSKPVVSFAEQETMLHMDSGQLERDRQLMTALALRMSMGGVTTYFW</sequence>
<dbReference type="EMBL" id="BGZK01001772">
    <property type="protein sequence ID" value="GBP85960.1"/>
    <property type="molecule type" value="Genomic_DNA"/>
</dbReference>
<proteinExistence type="predicted"/>
<dbReference type="Proteomes" id="UP000299102">
    <property type="component" value="Unassembled WGS sequence"/>
</dbReference>
<protein>
    <submittedName>
        <fullName evidence="1">Uncharacterized protein</fullName>
    </submittedName>
</protein>
<gene>
    <name evidence="1" type="ORF">EVAR_63109_1</name>
</gene>
<accession>A0A4C1ZDW7</accession>
<reference evidence="1 2" key="1">
    <citation type="journal article" date="2019" name="Commun. Biol.">
        <title>The bagworm genome reveals a unique fibroin gene that provides high tensile strength.</title>
        <authorList>
            <person name="Kono N."/>
            <person name="Nakamura H."/>
            <person name="Ohtoshi R."/>
            <person name="Tomita M."/>
            <person name="Numata K."/>
            <person name="Arakawa K."/>
        </authorList>
    </citation>
    <scope>NUCLEOTIDE SEQUENCE [LARGE SCALE GENOMIC DNA]</scope>
</reference>
<organism evidence="1 2">
    <name type="scientific">Eumeta variegata</name>
    <name type="common">Bagworm moth</name>
    <name type="synonym">Eumeta japonica</name>
    <dbReference type="NCBI Taxonomy" id="151549"/>
    <lineage>
        <taxon>Eukaryota</taxon>
        <taxon>Metazoa</taxon>
        <taxon>Ecdysozoa</taxon>
        <taxon>Arthropoda</taxon>
        <taxon>Hexapoda</taxon>
        <taxon>Insecta</taxon>
        <taxon>Pterygota</taxon>
        <taxon>Neoptera</taxon>
        <taxon>Endopterygota</taxon>
        <taxon>Lepidoptera</taxon>
        <taxon>Glossata</taxon>
        <taxon>Ditrysia</taxon>
        <taxon>Tineoidea</taxon>
        <taxon>Psychidae</taxon>
        <taxon>Oiketicinae</taxon>
        <taxon>Eumeta</taxon>
    </lineage>
</organism>
<evidence type="ECO:0000313" key="1">
    <source>
        <dbReference type="EMBL" id="GBP85960.1"/>
    </source>
</evidence>
<dbReference type="OrthoDB" id="261614at2759"/>